<feature type="non-terminal residue" evidence="2">
    <location>
        <position position="185"/>
    </location>
</feature>
<dbReference type="Proteomes" id="UP000229966">
    <property type="component" value="Unassembled WGS sequence"/>
</dbReference>
<accession>A0A2M7CHD4</accession>
<sequence>MKKYIGSKAPKLVIVSEGIRRDLHQPLRYFRKITVFHLYKKASYGDMMPTDFYNPRAEKFQSALELYKKIKAIKPDILQTAEPWANKISFVITLVCYWYSLWHSTVLIFPVFENRPFDKKFSKIQNKIICQWGKILASRSQLIFYMNQGAYKNLQKMKISDAKTMRANWGTWGIDFNDFNTRGVQ</sequence>
<reference evidence="3" key="1">
    <citation type="submission" date="2017-09" db="EMBL/GenBank/DDBJ databases">
        <title>Depth-based differentiation of microbial function through sediment-hosted aquifers and enrichment of novel symbionts in the deep terrestrial subsurface.</title>
        <authorList>
            <person name="Probst A.J."/>
            <person name="Ladd B."/>
            <person name="Jarett J.K."/>
            <person name="Geller-Mcgrath D.E."/>
            <person name="Sieber C.M.K."/>
            <person name="Emerson J.B."/>
            <person name="Anantharaman K."/>
            <person name="Thomas B.C."/>
            <person name="Malmstrom R."/>
            <person name="Stieglmeier M."/>
            <person name="Klingl A."/>
            <person name="Woyke T."/>
            <person name="Ryan C.M."/>
            <person name="Banfield J.F."/>
        </authorList>
    </citation>
    <scope>NUCLEOTIDE SEQUENCE [LARGE SCALE GENOMIC DNA]</scope>
</reference>
<name>A0A2M7CHD4_9BACT</name>
<organism evidence="2 3">
    <name type="scientific">Candidatus Berkelbacteria bacterium CG03_land_8_20_14_0_80_40_36</name>
    <dbReference type="NCBI Taxonomy" id="1974509"/>
    <lineage>
        <taxon>Bacteria</taxon>
        <taxon>Candidatus Berkelbacteria</taxon>
    </lineage>
</organism>
<keyword evidence="1" id="KW-0472">Membrane</keyword>
<evidence type="ECO:0000256" key="1">
    <source>
        <dbReference type="SAM" id="Phobius"/>
    </source>
</evidence>
<feature type="transmembrane region" description="Helical" evidence="1">
    <location>
        <begin position="88"/>
        <end position="112"/>
    </location>
</feature>
<protein>
    <recommendedName>
        <fullName evidence="4">Glycosyltransferase subfamily 4-like N-terminal domain-containing protein</fullName>
    </recommendedName>
</protein>
<evidence type="ECO:0000313" key="3">
    <source>
        <dbReference type="Proteomes" id="UP000229966"/>
    </source>
</evidence>
<proteinExistence type="predicted"/>
<dbReference type="EMBL" id="PEUM01000107">
    <property type="protein sequence ID" value="PIV25064.1"/>
    <property type="molecule type" value="Genomic_DNA"/>
</dbReference>
<evidence type="ECO:0008006" key="4">
    <source>
        <dbReference type="Google" id="ProtNLM"/>
    </source>
</evidence>
<keyword evidence="1" id="KW-0812">Transmembrane</keyword>
<dbReference type="AlphaFoldDB" id="A0A2M7CHD4"/>
<evidence type="ECO:0000313" key="2">
    <source>
        <dbReference type="EMBL" id="PIV25064.1"/>
    </source>
</evidence>
<keyword evidence="1" id="KW-1133">Transmembrane helix</keyword>
<comment type="caution">
    <text evidence="2">The sequence shown here is derived from an EMBL/GenBank/DDBJ whole genome shotgun (WGS) entry which is preliminary data.</text>
</comment>
<gene>
    <name evidence="2" type="ORF">COS38_03640</name>
</gene>